<accession>A0A7U7EQH2</accession>
<evidence type="ECO:0000313" key="3">
    <source>
        <dbReference type="Proteomes" id="UP000583387"/>
    </source>
</evidence>
<feature type="domain" description="T6SS Phospholipase effector Tle1-like catalytic" evidence="1">
    <location>
        <begin position="263"/>
        <end position="380"/>
    </location>
</feature>
<gene>
    <name evidence="2" type="ORF">PSEWESI4_02545</name>
</gene>
<dbReference type="PANTHER" id="PTHR33840">
    <property type="match status" value="1"/>
</dbReference>
<protein>
    <recommendedName>
        <fullName evidence="1">T6SS Phospholipase effector Tle1-like catalytic domain-containing protein</fullName>
    </recommendedName>
</protein>
<dbReference type="Proteomes" id="UP000583387">
    <property type="component" value="Unassembled WGS sequence"/>
</dbReference>
<dbReference type="PANTHER" id="PTHR33840:SF1">
    <property type="entry name" value="TLE1 PHOSPHOLIPASE DOMAIN-CONTAINING PROTEIN"/>
    <property type="match status" value="1"/>
</dbReference>
<keyword evidence="3" id="KW-1185">Reference proteome</keyword>
<sequence length="630" mass="69444">MTEETFRAHPIGDTPGIEETLPTCIPRTERCELPLNIGIFFDGTGNNQDWDEADSCSPGLGMTQREYRKDSNVARLHRAYPDEPSIGYYPVYVPGVGTPCRPIGENEPDTFGMGFGAGGDGRINYALLYVLDSIHRAISNNQPAFSDETVIALCRNGIRIYDPGTRSYSRLRGRVDDEKGLMAVGMQEKGGLLCSASGGRDHARTFLLEQARKIADKVAATRQPRLVEITIDVFGFSRGAAQARVFCNWLGELMAGNRLCGVPATIRFLGIFDTVASVGLPNSAPLGNGHGGWAQPRYLAISPYVRQCVHYVAMHENRASFPLESVRRPDGSLPANCRQYTLPGMHSDVGGGYAPNDQGRGPSGDPSDALSQIPLELMYNAACAAQVPLNKIDALDGDYDPFAVHPDLRQAFDAFMSVNAGEKTIAQWLLPYLAWRYQIREAYANKLSWVTRASARDREDLEGANRILRADIEALETNAGRWTQSAHTVLGALPLIGGRLSEKGSRLGKLSPEARALLGELRAQPVLGTPENPERLTPQAYLFANYVHDSYAGFRPLDSRIDLSFAGCRDILPGSWEPEGYLRYRRFYHGDDTPLSGAPPTPGHPDRTREADLHWVRHNVDPNKLSDFRW</sequence>
<dbReference type="EMBL" id="CAJFCI010000051">
    <property type="protein sequence ID" value="CAD5108260.1"/>
    <property type="molecule type" value="Genomic_DNA"/>
</dbReference>
<comment type="caution">
    <text evidence="2">The sequence shown here is derived from an EMBL/GenBank/DDBJ whole genome shotgun (WGS) entry which is preliminary data.</text>
</comment>
<dbReference type="InterPro" id="IPR018712">
    <property type="entry name" value="Tle1-like_cat"/>
</dbReference>
<reference evidence="2 3" key="1">
    <citation type="submission" date="2020-08" db="EMBL/GenBank/DDBJ databases">
        <authorList>
            <person name="Criscuolo A."/>
        </authorList>
    </citation>
    <scope>NUCLEOTIDE SEQUENCE [LARGE SCALE GENOMIC DNA]</scope>
    <source>
        <strain evidence="2">CIP111764</strain>
    </source>
</reference>
<evidence type="ECO:0000313" key="2">
    <source>
        <dbReference type="EMBL" id="CAD5108260.1"/>
    </source>
</evidence>
<name>A0A7U7EQH2_9GAMM</name>
<dbReference type="Pfam" id="PF09994">
    <property type="entry name" value="T6SS_Tle1-like_cat"/>
    <property type="match status" value="1"/>
</dbReference>
<dbReference type="RefSeq" id="WP_187671583.1">
    <property type="nucleotide sequence ID" value="NZ_CAJFCI010000051.1"/>
</dbReference>
<organism evidence="2 3">
    <name type="scientific">Zestomonas carbonaria</name>
    <dbReference type="NCBI Taxonomy" id="2762745"/>
    <lineage>
        <taxon>Bacteria</taxon>
        <taxon>Pseudomonadati</taxon>
        <taxon>Pseudomonadota</taxon>
        <taxon>Gammaproteobacteria</taxon>
        <taxon>Pseudomonadales</taxon>
        <taxon>Pseudomonadaceae</taxon>
        <taxon>Zestomonas</taxon>
    </lineage>
</organism>
<dbReference type="AlphaFoldDB" id="A0A7U7EQH2"/>
<evidence type="ECO:0000259" key="1">
    <source>
        <dbReference type="Pfam" id="PF09994"/>
    </source>
</evidence>
<proteinExistence type="predicted"/>